<dbReference type="EMBL" id="CP113088">
    <property type="protein sequence ID" value="WAC02738.1"/>
    <property type="molecule type" value="Genomic_DNA"/>
</dbReference>
<sequence length="536" mass="60355">MSEQITYATSLNQVKQTQRYIPSKNYKVITQTVLDYSGRPTLNTLPVPVVGERIYKYKESFATASEELYKAQNFDEDNENDALDNYNAPDMIDATGAFEYYTSANADKRIPDAQGFPFTRVIFSNDGTDRVVEQSGVGKTHMIGNMVDGNTRTTRTLYATPTEDELVKLFGDEAPNHENVAKIITIDPNNTKSVSYITKEGNTIATGLTFSEDSNILDSVKGTSIDNTVSGIMDRITNNVKTSDGFMSSKRITILQDNTSINLSYTITKQILDGLCSDITFDLDYRLKIEIFDIESGVVIHSFEEPTLKNLTDTTDDDIDNVMVDFGDIILNTGTYYVQKTLVPSDNIKLEVVNAEDSLNKLIKPFFNWILNFSNKIDCEEEMEYLYNDIFHFGQLVYNSQISSTVNFNCDGCSNESIYFASKDPSDPEADDEFLDYYIGRENQYSITVFYFDANGELQPIDYSQTSTLGALKPVKVNFSTPCCDFTVPIVFTPPFKTPTPEALTAYLEGYDATNQVSLQDQVRNQQHIMLLIQIR</sequence>
<protein>
    <submittedName>
        <fullName evidence="1">Uncharacterized protein</fullName>
    </submittedName>
</protein>
<accession>A0A9E8MWE9</accession>
<gene>
    <name evidence="1" type="ORF">N7U66_03440</name>
</gene>
<proteinExistence type="predicted"/>
<organism evidence="1 2">
    <name type="scientific">Lacinutrix neustonica</name>
    <dbReference type="NCBI Taxonomy" id="2980107"/>
    <lineage>
        <taxon>Bacteria</taxon>
        <taxon>Pseudomonadati</taxon>
        <taxon>Bacteroidota</taxon>
        <taxon>Flavobacteriia</taxon>
        <taxon>Flavobacteriales</taxon>
        <taxon>Flavobacteriaceae</taxon>
        <taxon>Lacinutrix</taxon>
    </lineage>
</organism>
<keyword evidence="2" id="KW-1185">Reference proteome</keyword>
<dbReference type="Proteomes" id="UP001164705">
    <property type="component" value="Chromosome"/>
</dbReference>
<dbReference type="KEGG" id="lnu:N7U66_03440"/>
<dbReference type="RefSeq" id="WP_267677336.1">
    <property type="nucleotide sequence ID" value="NZ_CP113088.1"/>
</dbReference>
<evidence type="ECO:0000313" key="1">
    <source>
        <dbReference type="EMBL" id="WAC02738.1"/>
    </source>
</evidence>
<name>A0A9E8MWE9_9FLAO</name>
<dbReference type="AlphaFoldDB" id="A0A9E8MWE9"/>
<evidence type="ECO:0000313" key="2">
    <source>
        <dbReference type="Proteomes" id="UP001164705"/>
    </source>
</evidence>
<reference evidence="1" key="1">
    <citation type="submission" date="2022-11" db="EMBL/GenBank/DDBJ databases">
        <title>Lacinutrix neustonica HL-RS19T sp. nov., isolated from the surface microlayer sample of brackish Lake Shihwa.</title>
        <authorList>
            <person name="Choi J.Y."/>
            <person name="Hwang C.Y."/>
        </authorList>
    </citation>
    <scope>NUCLEOTIDE SEQUENCE</scope>
    <source>
        <strain evidence="1">HL-RS19</strain>
    </source>
</reference>